<dbReference type="PATRIC" id="fig|429727.3.peg.1439"/>
<gene>
    <name evidence="2" type="ORF">VE26_06945</name>
</gene>
<organism evidence="2 3">
    <name type="scientific">Devosia chinhatensis</name>
    <dbReference type="NCBI Taxonomy" id="429727"/>
    <lineage>
        <taxon>Bacteria</taxon>
        <taxon>Pseudomonadati</taxon>
        <taxon>Pseudomonadota</taxon>
        <taxon>Alphaproteobacteria</taxon>
        <taxon>Hyphomicrobiales</taxon>
        <taxon>Devosiaceae</taxon>
        <taxon>Devosia</taxon>
    </lineage>
</organism>
<evidence type="ECO:0000313" key="3">
    <source>
        <dbReference type="Proteomes" id="UP000033649"/>
    </source>
</evidence>
<dbReference type="Proteomes" id="UP000033649">
    <property type="component" value="Unassembled WGS sequence"/>
</dbReference>
<proteinExistence type="predicted"/>
<feature type="chain" id="PRO_5002486972" evidence="1">
    <location>
        <begin position="21"/>
        <end position="189"/>
    </location>
</feature>
<accession>A0A0F5FM41</accession>
<evidence type="ECO:0000313" key="2">
    <source>
        <dbReference type="EMBL" id="KKB09610.1"/>
    </source>
</evidence>
<dbReference type="EMBL" id="JZEY01000054">
    <property type="protein sequence ID" value="KKB09610.1"/>
    <property type="molecule type" value="Genomic_DNA"/>
</dbReference>
<keyword evidence="3" id="KW-1185">Reference proteome</keyword>
<comment type="caution">
    <text evidence="2">The sequence shown here is derived from an EMBL/GenBank/DDBJ whole genome shotgun (WGS) entry which is preliminary data.</text>
</comment>
<feature type="signal peptide" evidence="1">
    <location>
        <begin position="1"/>
        <end position="20"/>
    </location>
</feature>
<sequence length="189" mass="20056">MSRLTIAAIALLSVSAPTHAHSSESWQPCISGEPTFEGIIGAFQAEGWAFPTSNEDHVDNLKAVAEPILAMQRLPDVTTGSGYDRHIDAVHERAEALLMDAATLQRDDLVVSIESAAGGMIRCAIAGNDFDEVAHAFEGGDADIQTVMGHEILSVDSDADVTLYRVVAPEDATAVGLAAFAVIVIRQMR</sequence>
<protein>
    <submittedName>
        <fullName evidence="2">Uncharacterized protein</fullName>
    </submittedName>
</protein>
<dbReference type="AlphaFoldDB" id="A0A0F5FM41"/>
<dbReference type="OrthoDB" id="7989940at2"/>
<evidence type="ECO:0000256" key="1">
    <source>
        <dbReference type="SAM" id="SignalP"/>
    </source>
</evidence>
<name>A0A0F5FM41_9HYPH</name>
<reference evidence="2 3" key="1">
    <citation type="submission" date="2015-03" db="EMBL/GenBank/DDBJ databases">
        <authorList>
            <person name="Hassan Y."/>
            <person name="Lepp D."/>
            <person name="Li X.-Z."/>
            <person name="Zhou T."/>
        </authorList>
    </citation>
    <scope>NUCLEOTIDE SEQUENCE [LARGE SCALE GENOMIC DNA]</scope>
    <source>
        <strain evidence="2 3">IPL18</strain>
    </source>
</reference>
<dbReference type="RefSeq" id="WP_046104304.1">
    <property type="nucleotide sequence ID" value="NZ_JZEY01000054.1"/>
</dbReference>
<keyword evidence="1" id="KW-0732">Signal</keyword>